<dbReference type="GO" id="GO:0007204">
    <property type="term" value="P:positive regulation of cytosolic calcium ion concentration"/>
    <property type="evidence" value="ECO:0007669"/>
    <property type="project" value="TreeGrafter"/>
</dbReference>
<sequence>MENSSIIPNNTTANIALIPKSSSSGSGTTDDTLYLSVFLIYVPGIVTNFISIILLLSDLRKTKMTTNVLLLALCTTDFVAVCLSCFWHISRRMGLPMTYDLCAVKSFLHPIMPLLTGSISLLMAVDRFLAFCKPFFYRSNVSKKLWMICVLLVIVFLSVICALPHVGLGSLWTPRYRRGKLTYTCSVFTYQENLTKKIFHISYTSLGFLVVLGIISLNSLVAVAVLRLRHRTIEAQKGRPNQQANRSTEIKFAAIVGLLACVFVVCWLPYNVSFFQT</sequence>
<comment type="subcellular location">
    <subcellularLocation>
        <location evidence="1">Cell membrane</location>
        <topology evidence="1">Multi-pass membrane protein</topology>
    </subcellularLocation>
</comment>
<dbReference type="GO" id="GO:0007189">
    <property type="term" value="P:adenylate cyclase-activating G protein-coupled receptor signaling pathway"/>
    <property type="evidence" value="ECO:0007669"/>
    <property type="project" value="TreeGrafter"/>
</dbReference>
<comment type="caution">
    <text evidence="12">The sequence shown here is derived from an EMBL/GenBank/DDBJ whole genome shotgun (WGS) entry which is preliminary data.</text>
</comment>
<evidence type="ECO:0000313" key="12">
    <source>
        <dbReference type="EMBL" id="CAG2197812.1"/>
    </source>
</evidence>
<dbReference type="InterPro" id="IPR008365">
    <property type="entry name" value="Prostanoid_rcpt"/>
</dbReference>
<feature type="transmembrane region" description="Helical" evidence="10">
    <location>
        <begin position="250"/>
        <end position="270"/>
    </location>
</feature>
<name>A0A8S3QLV7_MYTED</name>
<dbReference type="AlphaFoldDB" id="A0A8S3QLV7"/>
<keyword evidence="4 10" id="KW-1133">Transmembrane helix</keyword>
<keyword evidence="2" id="KW-1003">Cell membrane</keyword>
<reference evidence="12" key="1">
    <citation type="submission" date="2021-03" db="EMBL/GenBank/DDBJ databases">
        <authorList>
            <person name="Bekaert M."/>
        </authorList>
    </citation>
    <scope>NUCLEOTIDE SEQUENCE</scope>
</reference>
<feature type="domain" description="G-protein coupled receptors family 1 profile" evidence="11">
    <location>
        <begin position="47"/>
        <end position="277"/>
    </location>
</feature>
<feature type="transmembrane region" description="Helical" evidence="10">
    <location>
        <begin position="110"/>
        <end position="132"/>
    </location>
</feature>
<dbReference type="InterPro" id="IPR000276">
    <property type="entry name" value="GPCR_Rhodpsn"/>
</dbReference>
<dbReference type="GO" id="GO:0005886">
    <property type="term" value="C:plasma membrane"/>
    <property type="evidence" value="ECO:0007669"/>
    <property type="project" value="UniProtKB-SubCell"/>
</dbReference>
<dbReference type="SUPFAM" id="SSF81321">
    <property type="entry name" value="Family A G protein-coupled receptor-like"/>
    <property type="match status" value="1"/>
</dbReference>
<evidence type="ECO:0000313" key="13">
    <source>
        <dbReference type="Proteomes" id="UP000683360"/>
    </source>
</evidence>
<dbReference type="InterPro" id="IPR017452">
    <property type="entry name" value="GPCR_Rhodpsn_7TM"/>
</dbReference>
<keyword evidence="5" id="KW-0297">G-protein coupled receptor</keyword>
<proteinExistence type="predicted"/>
<evidence type="ECO:0000256" key="1">
    <source>
        <dbReference type="ARBA" id="ARBA00004651"/>
    </source>
</evidence>
<dbReference type="PANTHER" id="PTHR11866:SF16">
    <property type="entry name" value="PROSTAGLANDIN E2 RECEPTOR EP4 SUBTYPE-LIKE PROTEIN"/>
    <property type="match status" value="1"/>
</dbReference>
<dbReference type="EMBL" id="CAJPWZ010000654">
    <property type="protein sequence ID" value="CAG2197812.1"/>
    <property type="molecule type" value="Genomic_DNA"/>
</dbReference>
<evidence type="ECO:0000256" key="2">
    <source>
        <dbReference type="ARBA" id="ARBA00022475"/>
    </source>
</evidence>
<keyword evidence="7" id="KW-0675">Receptor</keyword>
<evidence type="ECO:0000256" key="10">
    <source>
        <dbReference type="SAM" id="Phobius"/>
    </source>
</evidence>
<gene>
    <name evidence="12" type="ORF">MEDL_12610</name>
</gene>
<dbReference type="PANTHER" id="PTHR11866">
    <property type="entry name" value="G-PROTEIN COUPLED RECEPTOR FAMILY 1 MEMBER"/>
    <property type="match status" value="1"/>
</dbReference>
<keyword evidence="9" id="KW-0807">Transducer</keyword>
<evidence type="ECO:0000256" key="5">
    <source>
        <dbReference type="ARBA" id="ARBA00023040"/>
    </source>
</evidence>
<keyword evidence="8" id="KW-0325">Glycoprotein</keyword>
<feature type="transmembrane region" description="Helical" evidence="10">
    <location>
        <begin position="206"/>
        <end position="229"/>
    </location>
</feature>
<keyword evidence="13" id="KW-1185">Reference proteome</keyword>
<keyword evidence="6 10" id="KW-0472">Membrane</keyword>
<feature type="transmembrane region" description="Helical" evidence="10">
    <location>
        <begin position="33"/>
        <end position="56"/>
    </location>
</feature>
<dbReference type="Pfam" id="PF00001">
    <property type="entry name" value="7tm_1"/>
    <property type="match status" value="1"/>
</dbReference>
<accession>A0A8S3QLV7</accession>
<evidence type="ECO:0000256" key="8">
    <source>
        <dbReference type="ARBA" id="ARBA00023180"/>
    </source>
</evidence>
<dbReference type="PRINTS" id="PR00237">
    <property type="entry name" value="GPCRRHODOPSN"/>
</dbReference>
<dbReference type="GO" id="GO:0004930">
    <property type="term" value="F:G protein-coupled receptor activity"/>
    <property type="evidence" value="ECO:0007669"/>
    <property type="project" value="UniProtKB-KW"/>
</dbReference>
<protein>
    <submittedName>
        <fullName evidence="12">PTGER4</fullName>
    </submittedName>
</protein>
<evidence type="ECO:0000259" key="11">
    <source>
        <dbReference type="PROSITE" id="PS50262"/>
    </source>
</evidence>
<dbReference type="PROSITE" id="PS50262">
    <property type="entry name" value="G_PROTEIN_RECEP_F1_2"/>
    <property type="match status" value="1"/>
</dbReference>
<dbReference type="OrthoDB" id="6103635at2759"/>
<evidence type="ECO:0000256" key="7">
    <source>
        <dbReference type="ARBA" id="ARBA00023170"/>
    </source>
</evidence>
<keyword evidence="3 10" id="KW-0812">Transmembrane</keyword>
<feature type="transmembrane region" description="Helical" evidence="10">
    <location>
        <begin position="144"/>
        <end position="166"/>
    </location>
</feature>
<dbReference type="Gene3D" id="1.20.1070.10">
    <property type="entry name" value="Rhodopsin 7-helix transmembrane proteins"/>
    <property type="match status" value="1"/>
</dbReference>
<dbReference type="Proteomes" id="UP000683360">
    <property type="component" value="Unassembled WGS sequence"/>
</dbReference>
<feature type="transmembrane region" description="Helical" evidence="10">
    <location>
        <begin position="68"/>
        <end position="90"/>
    </location>
</feature>
<evidence type="ECO:0000256" key="4">
    <source>
        <dbReference type="ARBA" id="ARBA00022989"/>
    </source>
</evidence>
<evidence type="ECO:0000256" key="9">
    <source>
        <dbReference type="ARBA" id="ARBA00023224"/>
    </source>
</evidence>
<evidence type="ECO:0000256" key="3">
    <source>
        <dbReference type="ARBA" id="ARBA00022692"/>
    </source>
</evidence>
<evidence type="ECO:0000256" key="6">
    <source>
        <dbReference type="ARBA" id="ARBA00023136"/>
    </source>
</evidence>
<organism evidence="12 13">
    <name type="scientific">Mytilus edulis</name>
    <name type="common">Blue mussel</name>
    <dbReference type="NCBI Taxonomy" id="6550"/>
    <lineage>
        <taxon>Eukaryota</taxon>
        <taxon>Metazoa</taxon>
        <taxon>Spiralia</taxon>
        <taxon>Lophotrochozoa</taxon>
        <taxon>Mollusca</taxon>
        <taxon>Bivalvia</taxon>
        <taxon>Autobranchia</taxon>
        <taxon>Pteriomorphia</taxon>
        <taxon>Mytilida</taxon>
        <taxon>Mytiloidea</taxon>
        <taxon>Mytilidae</taxon>
        <taxon>Mytilinae</taxon>
        <taxon>Mytilus</taxon>
    </lineage>
</organism>